<accession>A0A365Y1S1</accession>
<dbReference type="Pfam" id="PF13568">
    <property type="entry name" value="OMP_b-brl_2"/>
    <property type="match status" value="1"/>
</dbReference>
<gene>
    <name evidence="3" type="ORF">DF182_08245</name>
</gene>
<sequence>MRKTLLVPSFVLTAVLGAYAQKKISYGLKGGLNYFNYTGNFDKYRTSIYGGGFAEITISQRWAMQPEVVYYKNRGYGLFNYERAQHSGSTSLVNSTRKEHYISVPIMIKYYAIPKLYIEAGPELNFLIESTEQQDGHRYGVADYYNNDRTTLNLSMGGGYQLPYGFGINARFSVGVHSKGQTPITYNNTGKVGFTYTINHK</sequence>
<proteinExistence type="predicted"/>
<organism evidence="3 4">
    <name type="scientific">Chitinophaga flava</name>
    <dbReference type="NCBI Taxonomy" id="2259036"/>
    <lineage>
        <taxon>Bacteria</taxon>
        <taxon>Pseudomonadati</taxon>
        <taxon>Bacteroidota</taxon>
        <taxon>Chitinophagia</taxon>
        <taxon>Chitinophagales</taxon>
        <taxon>Chitinophagaceae</taxon>
        <taxon>Chitinophaga</taxon>
    </lineage>
</organism>
<feature type="domain" description="Outer membrane protein beta-barrel" evidence="2">
    <location>
        <begin position="20"/>
        <end position="177"/>
    </location>
</feature>
<keyword evidence="1" id="KW-0732">Signal</keyword>
<feature type="chain" id="PRO_5016941779" description="Outer membrane protein beta-barrel domain-containing protein" evidence="1">
    <location>
        <begin position="21"/>
        <end position="201"/>
    </location>
</feature>
<dbReference type="AlphaFoldDB" id="A0A365Y1S1"/>
<evidence type="ECO:0000313" key="3">
    <source>
        <dbReference type="EMBL" id="RBL92559.1"/>
    </source>
</evidence>
<name>A0A365Y1S1_9BACT</name>
<keyword evidence="4" id="KW-1185">Reference proteome</keyword>
<protein>
    <recommendedName>
        <fullName evidence="2">Outer membrane protein beta-barrel domain-containing protein</fullName>
    </recommendedName>
</protein>
<evidence type="ECO:0000313" key="4">
    <source>
        <dbReference type="Proteomes" id="UP000253410"/>
    </source>
</evidence>
<dbReference type="InterPro" id="IPR025665">
    <property type="entry name" value="Beta-barrel_OMP_2"/>
</dbReference>
<dbReference type="EMBL" id="QFFJ01000001">
    <property type="protein sequence ID" value="RBL92559.1"/>
    <property type="molecule type" value="Genomic_DNA"/>
</dbReference>
<dbReference type="Proteomes" id="UP000253410">
    <property type="component" value="Unassembled WGS sequence"/>
</dbReference>
<dbReference type="RefSeq" id="WP_113615162.1">
    <property type="nucleotide sequence ID" value="NZ_QFFJ01000001.1"/>
</dbReference>
<reference evidence="3 4" key="1">
    <citation type="submission" date="2018-05" db="EMBL/GenBank/DDBJ databases">
        <title>Chitinophaga sp. K3CV102501T nov., isolated from isolated from a monsoon evergreen broad-leaved forest soil.</title>
        <authorList>
            <person name="Lv Y."/>
        </authorList>
    </citation>
    <scope>NUCLEOTIDE SEQUENCE [LARGE SCALE GENOMIC DNA]</scope>
    <source>
        <strain evidence="3 4">GDMCC 1.1325</strain>
    </source>
</reference>
<dbReference type="OrthoDB" id="947434at2"/>
<evidence type="ECO:0000259" key="2">
    <source>
        <dbReference type="Pfam" id="PF13568"/>
    </source>
</evidence>
<comment type="caution">
    <text evidence="3">The sequence shown here is derived from an EMBL/GenBank/DDBJ whole genome shotgun (WGS) entry which is preliminary data.</text>
</comment>
<feature type="signal peptide" evidence="1">
    <location>
        <begin position="1"/>
        <end position="20"/>
    </location>
</feature>
<evidence type="ECO:0000256" key="1">
    <source>
        <dbReference type="SAM" id="SignalP"/>
    </source>
</evidence>